<feature type="region of interest" description="Disordered" evidence="5">
    <location>
        <begin position="680"/>
        <end position="700"/>
    </location>
</feature>
<comment type="similarity">
    <text evidence="4">Belongs to the enoyl-CoA hydratase/isomerase family.</text>
</comment>
<dbReference type="InterPro" id="IPR044836">
    <property type="entry name" value="TOL_plant"/>
</dbReference>
<dbReference type="Pfam" id="PF03127">
    <property type="entry name" value="GAT"/>
    <property type="match status" value="1"/>
</dbReference>
<dbReference type="Gene3D" id="1.20.58.160">
    <property type="match status" value="1"/>
</dbReference>
<dbReference type="InterPro" id="IPR038425">
    <property type="entry name" value="GAT_sf"/>
</dbReference>
<proteinExistence type="inferred from homology"/>
<dbReference type="CDD" id="cd14231">
    <property type="entry name" value="GAT_GGA-like_plant"/>
    <property type="match status" value="1"/>
</dbReference>
<comment type="caution">
    <text evidence="7">The sequence shown here is derived from an EMBL/GenBank/DDBJ whole genome shotgun (WGS) entry which is preliminary data.</text>
</comment>
<evidence type="ECO:0000256" key="1">
    <source>
        <dbReference type="ARBA" id="ARBA00004170"/>
    </source>
</evidence>
<dbReference type="InterPro" id="IPR018376">
    <property type="entry name" value="Enoyl-CoA_hyd/isom_CS"/>
</dbReference>
<evidence type="ECO:0000313" key="8">
    <source>
        <dbReference type="Proteomes" id="UP001412067"/>
    </source>
</evidence>
<dbReference type="EMBL" id="JBBWWR010000013">
    <property type="protein sequence ID" value="KAK8956336.1"/>
    <property type="molecule type" value="Genomic_DNA"/>
</dbReference>
<keyword evidence="3" id="KW-0472">Membrane</keyword>
<dbReference type="InterPro" id="IPR001753">
    <property type="entry name" value="Enoyl-CoA_hydra/iso"/>
</dbReference>
<feature type="compositionally biased region" description="Low complexity" evidence="5">
    <location>
        <begin position="253"/>
        <end position="262"/>
    </location>
</feature>
<evidence type="ECO:0000259" key="6">
    <source>
        <dbReference type="PROSITE" id="PS50909"/>
    </source>
</evidence>
<feature type="compositionally biased region" description="Polar residues" evidence="5">
    <location>
        <begin position="271"/>
        <end position="280"/>
    </location>
</feature>
<dbReference type="PANTHER" id="PTHR45898:SF4">
    <property type="entry name" value="TARGET OF MYB PROTEIN 1"/>
    <property type="match status" value="1"/>
</dbReference>
<name>A0ABR2M2V2_9ASPA</name>
<evidence type="ECO:0000256" key="2">
    <source>
        <dbReference type="ARBA" id="ARBA00007708"/>
    </source>
</evidence>
<evidence type="ECO:0000313" key="7">
    <source>
        <dbReference type="EMBL" id="KAK8956336.1"/>
    </source>
</evidence>
<dbReference type="SUPFAM" id="SSF89009">
    <property type="entry name" value="GAT-like domain"/>
    <property type="match status" value="1"/>
</dbReference>
<dbReference type="Proteomes" id="UP001412067">
    <property type="component" value="Unassembled WGS sequence"/>
</dbReference>
<dbReference type="PROSITE" id="PS50909">
    <property type="entry name" value="GAT"/>
    <property type="match status" value="1"/>
</dbReference>
<feature type="domain" description="GAT" evidence="6">
    <location>
        <begin position="36"/>
        <end position="133"/>
    </location>
</feature>
<organism evidence="7 8">
    <name type="scientific">Platanthera guangdongensis</name>
    <dbReference type="NCBI Taxonomy" id="2320717"/>
    <lineage>
        <taxon>Eukaryota</taxon>
        <taxon>Viridiplantae</taxon>
        <taxon>Streptophyta</taxon>
        <taxon>Embryophyta</taxon>
        <taxon>Tracheophyta</taxon>
        <taxon>Spermatophyta</taxon>
        <taxon>Magnoliopsida</taxon>
        <taxon>Liliopsida</taxon>
        <taxon>Asparagales</taxon>
        <taxon>Orchidaceae</taxon>
        <taxon>Orchidoideae</taxon>
        <taxon>Orchideae</taxon>
        <taxon>Orchidinae</taxon>
        <taxon>Platanthera</taxon>
    </lineage>
</organism>
<dbReference type="Pfam" id="PF00378">
    <property type="entry name" value="ECH_1"/>
    <property type="match status" value="1"/>
</dbReference>
<accession>A0ABR2M2V2</accession>
<feature type="region of interest" description="Disordered" evidence="5">
    <location>
        <begin position="253"/>
        <end position="298"/>
    </location>
</feature>
<evidence type="ECO:0000256" key="4">
    <source>
        <dbReference type="RuleBase" id="RU003707"/>
    </source>
</evidence>
<dbReference type="InterPro" id="IPR029045">
    <property type="entry name" value="ClpP/crotonase-like_dom_sf"/>
</dbReference>
<dbReference type="InterPro" id="IPR004152">
    <property type="entry name" value="GAT_dom"/>
</dbReference>
<evidence type="ECO:0000256" key="3">
    <source>
        <dbReference type="ARBA" id="ARBA00023136"/>
    </source>
</evidence>
<comment type="similarity">
    <text evidence="2">Belongs to the TOM1 family.</text>
</comment>
<gene>
    <name evidence="7" type="primary">MFP</name>
    <name evidence="7" type="ORF">KSP40_PGU021070</name>
</gene>
<dbReference type="PROSITE" id="PS00166">
    <property type="entry name" value="ENOYL_COA_HYDRATASE"/>
    <property type="match status" value="1"/>
</dbReference>
<dbReference type="CDD" id="cd06558">
    <property type="entry name" value="crotonase-like"/>
    <property type="match status" value="1"/>
</dbReference>
<dbReference type="SUPFAM" id="SSF52096">
    <property type="entry name" value="ClpP/crotonase"/>
    <property type="match status" value="1"/>
</dbReference>
<dbReference type="PANTHER" id="PTHR45898">
    <property type="entry name" value="TOM1-LIKE PROTEIN"/>
    <property type="match status" value="1"/>
</dbReference>
<comment type="subcellular location">
    <subcellularLocation>
        <location evidence="1">Membrane</location>
        <topology evidence="1">Peripheral membrane protein</topology>
    </subcellularLocation>
</comment>
<keyword evidence="8" id="KW-1185">Reference proteome</keyword>
<sequence length="700" mass="75391">MSRSITFSFPTLGKGSNWRRLLPLPSVGKENVMDRLIHGPNHAEIQNARGIMDVLAEMLSALDPGNRENALDPGNGEGLKQEVILDLVEQCRSYKQRVVQLVSSTSDEELLAQGLALNDDLQRILAKHDAIAAGIAVHTEKPKSLQQSLVDIEDSKATTKDSSTQLHPRSSPSTTSPSPFEQLALPAPPVLNSSATPPSKLGPHMDLLSGETFGAPAPANPQALVPVSQPATLSASDQNVLALAEMFPQTNSSNININPSSPFGSGAAHGVSQTHPTASAQLHQKPQEQQPQMPAIYSNGGVPNVAGSQLEQPNYAQETQVYNTNQNWNQQPPLDYGKLQFSATAIASERSFASTTLGISARSSRAATSSPSADAAKSDRGHVCISSIYPRGTIRRHANRMYGLSMHGNNYMNAAAPSYQMPSSYLPQANRPQKQEDKLFGDLVSMAKSKTEKPGIIITGLKEKYVEAMNRNDVKAVVLTERVFRYSVHCDSGKFSGGFDINVFAEVQKTGDASILSDVSADLLVNTIEDAKKPSVAAIQGLALGGGLDLTLGCHARISTPDAQLGSRELTLGIIPAFGGTQRLPRLVGMPKAIEMMLLSKSIQAKEGKEYGLIDAIASPNELLVVAKQWALDIAEKRKPWISSLHRTDIVVVCQSIKFHRTLLAYSYVQQGKVGRAAGPRSFELGQRRKREKRGSIVQA</sequence>
<feature type="region of interest" description="Disordered" evidence="5">
    <location>
        <begin position="155"/>
        <end position="221"/>
    </location>
</feature>
<reference evidence="7 8" key="1">
    <citation type="journal article" date="2022" name="Nat. Plants">
        <title>Genomes of leafy and leafless Platanthera orchids illuminate the evolution of mycoheterotrophy.</title>
        <authorList>
            <person name="Li M.H."/>
            <person name="Liu K.W."/>
            <person name="Li Z."/>
            <person name="Lu H.C."/>
            <person name="Ye Q.L."/>
            <person name="Zhang D."/>
            <person name="Wang J.Y."/>
            <person name="Li Y.F."/>
            <person name="Zhong Z.M."/>
            <person name="Liu X."/>
            <person name="Yu X."/>
            <person name="Liu D.K."/>
            <person name="Tu X.D."/>
            <person name="Liu B."/>
            <person name="Hao Y."/>
            <person name="Liao X.Y."/>
            <person name="Jiang Y.T."/>
            <person name="Sun W.H."/>
            <person name="Chen J."/>
            <person name="Chen Y.Q."/>
            <person name="Ai Y."/>
            <person name="Zhai J.W."/>
            <person name="Wu S.S."/>
            <person name="Zhou Z."/>
            <person name="Hsiao Y.Y."/>
            <person name="Wu W.L."/>
            <person name="Chen Y.Y."/>
            <person name="Lin Y.F."/>
            <person name="Hsu J.L."/>
            <person name="Li C.Y."/>
            <person name="Wang Z.W."/>
            <person name="Zhao X."/>
            <person name="Zhong W.Y."/>
            <person name="Ma X.K."/>
            <person name="Ma L."/>
            <person name="Huang J."/>
            <person name="Chen G.Z."/>
            <person name="Huang M.Z."/>
            <person name="Huang L."/>
            <person name="Peng D.H."/>
            <person name="Luo Y.B."/>
            <person name="Zou S.Q."/>
            <person name="Chen S.P."/>
            <person name="Lan S."/>
            <person name="Tsai W.C."/>
            <person name="Van de Peer Y."/>
            <person name="Liu Z.J."/>
        </authorList>
    </citation>
    <scope>NUCLEOTIDE SEQUENCE [LARGE SCALE GENOMIC DNA]</scope>
    <source>
        <strain evidence="7">Lor288</strain>
    </source>
</reference>
<feature type="compositionally biased region" description="Low complexity" evidence="5">
    <location>
        <begin position="170"/>
        <end position="179"/>
    </location>
</feature>
<protein>
    <submittedName>
        <fullName evidence="7">Peroxisomal fatty acid beta-oxidation multifunctional protein</fullName>
    </submittedName>
</protein>
<feature type="compositionally biased region" description="Low complexity" evidence="5">
    <location>
        <begin position="281"/>
        <end position="294"/>
    </location>
</feature>
<dbReference type="Gene3D" id="3.90.226.10">
    <property type="entry name" value="2-enoyl-CoA Hydratase, Chain A, domain 1"/>
    <property type="match status" value="1"/>
</dbReference>
<evidence type="ECO:0000256" key="5">
    <source>
        <dbReference type="SAM" id="MobiDB-lite"/>
    </source>
</evidence>